<comment type="similarity">
    <text evidence="2 6">Belongs to the class-I pyridoxal-phosphate-dependent aminotransferase family.</text>
</comment>
<dbReference type="Pfam" id="PF00155">
    <property type="entry name" value="Aminotran_1_2"/>
    <property type="match status" value="1"/>
</dbReference>
<reference evidence="8 9" key="1">
    <citation type="journal article" date="2019" name="Int. J. Syst. Evol. Microbiol.">
        <title>Rufibacter sediminis sp. nov., isolated from freshwater lake sediment.</title>
        <authorList>
            <person name="Qu J.H."/>
            <person name="Zhang L.J."/>
            <person name="Fu Y.H."/>
            <person name="Li H.F."/>
        </authorList>
    </citation>
    <scope>NUCLEOTIDE SEQUENCE [LARGE SCALE GENOMIC DNA]</scope>
    <source>
        <strain evidence="8 9">H-1</strain>
    </source>
</reference>
<dbReference type="InterPro" id="IPR051926">
    <property type="entry name" value="Ala_Aminotransferase"/>
</dbReference>
<dbReference type="InterPro" id="IPR004839">
    <property type="entry name" value="Aminotransferase_I/II_large"/>
</dbReference>
<evidence type="ECO:0000256" key="5">
    <source>
        <dbReference type="ARBA" id="ARBA00022898"/>
    </source>
</evidence>
<organism evidence="8 9">
    <name type="scientific">Rufibacter sediminis</name>
    <dbReference type="NCBI Taxonomy" id="2762756"/>
    <lineage>
        <taxon>Bacteria</taxon>
        <taxon>Pseudomonadati</taxon>
        <taxon>Bacteroidota</taxon>
        <taxon>Cytophagia</taxon>
        <taxon>Cytophagales</taxon>
        <taxon>Hymenobacteraceae</taxon>
        <taxon>Rufibacter</taxon>
    </lineage>
</organism>
<dbReference type="EC" id="2.6.1.-" evidence="6"/>
<evidence type="ECO:0000256" key="3">
    <source>
        <dbReference type="ARBA" id="ARBA00022576"/>
    </source>
</evidence>
<evidence type="ECO:0000256" key="2">
    <source>
        <dbReference type="ARBA" id="ARBA00007441"/>
    </source>
</evidence>
<comment type="cofactor">
    <cofactor evidence="1 6">
        <name>pyridoxal 5'-phosphate</name>
        <dbReference type="ChEBI" id="CHEBI:597326"/>
    </cofactor>
</comment>
<dbReference type="EMBL" id="JACOAF010000029">
    <property type="protein sequence ID" value="MBC3540385.1"/>
    <property type="molecule type" value="Genomic_DNA"/>
</dbReference>
<dbReference type="RefSeq" id="WP_186638026.1">
    <property type="nucleotide sequence ID" value="NZ_JACOAF010000029.1"/>
</dbReference>
<feature type="domain" description="Aminotransferase class I/classII large" evidence="7">
    <location>
        <begin position="60"/>
        <end position="379"/>
    </location>
</feature>
<accession>A0ABR6VTB8</accession>
<evidence type="ECO:0000256" key="4">
    <source>
        <dbReference type="ARBA" id="ARBA00022679"/>
    </source>
</evidence>
<proteinExistence type="inferred from homology"/>
<dbReference type="PANTHER" id="PTHR43488">
    <property type="entry name" value="GLUTAMATE-PYRUVATE AMINOTRANSFERASE ALAA"/>
    <property type="match status" value="1"/>
</dbReference>
<dbReference type="Proteomes" id="UP000659698">
    <property type="component" value="Unassembled WGS sequence"/>
</dbReference>
<dbReference type="InterPro" id="IPR015421">
    <property type="entry name" value="PyrdxlP-dep_Trfase_major"/>
</dbReference>
<dbReference type="Gene3D" id="3.90.1150.10">
    <property type="entry name" value="Aspartate Aminotransferase, domain 1"/>
    <property type="match status" value="1"/>
</dbReference>
<keyword evidence="5" id="KW-0663">Pyridoxal phosphate</keyword>
<dbReference type="PANTHER" id="PTHR43488:SF2">
    <property type="entry name" value="GLUTAMATE-PYRUVATE AMINOTRANSFERASE ALAA"/>
    <property type="match status" value="1"/>
</dbReference>
<gene>
    <name evidence="8" type="ORF">H7U12_11895</name>
</gene>
<dbReference type="PROSITE" id="PS00105">
    <property type="entry name" value="AA_TRANSFER_CLASS_1"/>
    <property type="match status" value="1"/>
</dbReference>
<dbReference type="CDD" id="cd00609">
    <property type="entry name" value="AAT_like"/>
    <property type="match status" value="1"/>
</dbReference>
<sequence length="407" mass="45308">MIQKSTRLDNVFYEIRGPIFEKAMDLEKQGYRVTRLNIGNPAPFGFEAPDEIVHDVMVNLRNGQGYTDSKGLFAARKAIMHYSQSKGLPSVHEEDIIIGNGVSELIMLSMQALLNNDDEILIPTPDYPLWTAAVTLSGGKAVHYLCDEASDWYPDLADMERKITSRTKGLVIINPNNPTGAVYPPEVLQQIVRLAERHKLIVFSDEIYDKILYDEAVHHSTAAFTEDVLCLTFSGLSKNYLAAGFRAGWMVASGNKAIASSYLEGLNALASMRLCSNVPSQFAIQTALGGYQNIKDLVLPSGRLYKQREVCYERLTSIPGITCVKPSGAFYMFPKIDTKKFNIQSDEKLVLDLLIDQHVLLVQGSGFNWAQPDHFRVVYLPMVEELAITLDKLAEFLKTYDGAAVLG</sequence>
<evidence type="ECO:0000313" key="8">
    <source>
        <dbReference type="EMBL" id="MBC3540385.1"/>
    </source>
</evidence>
<evidence type="ECO:0000256" key="6">
    <source>
        <dbReference type="RuleBase" id="RU000481"/>
    </source>
</evidence>
<dbReference type="SUPFAM" id="SSF53383">
    <property type="entry name" value="PLP-dependent transferases"/>
    <property type="match status" value="1"/>
</dbReference>
<dbReference type="GO" id="GO:0008483">
    <property type="term" value="F:transaminase activity"/>
    <property type="evidence" value="ECO:0007669"/>
    <property type="project" value="UniProtKB-KW"/>
</dbReference>
<dbReference type="InterPro" id="IPR015424">
    <property type="entry name" value="PyrdxlP-dep_Trfase"/>
</dbReference>
<evidence type="ECO:0000256" key="1">
    <source>
        <dbReference type="ARBA" id="ARBA00001933"/>
    </source>
</evidence>
<dbReference type="InterPro" id="IPR004838">
    <property type="entry name" value="NHTrfase_class1_PyrdxlP-BS"/>
</dbReference>
<dbReference type="Gene3D" id="3.40.640.10">
    <property type="entry name" value="Type I PLP-dependent aspartate aminotransferase-like (Major domain)"/>
    <property type="match status" value="1"/>
</dbReference>
<comment type="caution">
    <text evidence="8">The sequence shown here is derived from an EMBL/GenBank/DDBJ whole genome shotgun (WGS) entry which is preliminary data.</text>
</comment>
<protein>
    <recommendedName>
        <fullName evidence="6">Aminotransferase</fullName>
        <ecNumber evidence="6">2.6.1.-</ecNumber>
    </recommendedName>
</protein>
<dbReference type="InterPro" id="IPR015422">
    <property type="entry name" value="PyrdxlP-dep_Trfase_small"/>
</dbReference>
<evidence type="ECO:0000313" key="9">
    <source>
        <dbReference type="Proteomes" id="UP000659698"/>
    </source>
</evidence>
<keyword evidence="4 6" id="KW-0808">Transferase</keyword>
<keyword evidence="9" id="KW-1185">Reference proteome</keyword>
<keyword evidence="3 6" id="KW-0032">Aminotransferase</keyword>
<name>A0ABR6VTB8_9BACT</name>
<evidence type="ECO:0000259" key="7">
    <source>
        <dbReference type="Pfam" id="PF00155"/>
    </source>
</evidence>